<feature type="domain" description="Plastocyanin-like" evidence="1">
    <location>
        <begin position="1"/>
        <end position="68"/>
    </location>
</feature>
<dbReference type="EMBL" id="JBJUIK010000007">
    <property type="protein sequence ID" value="KAL3523516.1"/>
    <property type="molecule type" value="Genomic_DNA"/>
</dbReference>
<dbReference type="Gene3D" id="2.60.40.420">
    <property type="entry name" value="Cupredoxins - blue copper proteins"/>
    <property type="match status" value="2"/>
</dbReference>
<dbReference type="PANTHER" id="PTHR11709">
    <property type="entry name" value="MULTI-COPPER OXIDASE"/>
    <property type="match status" value="1"/>
</dbReference>
<organism evidence="2 3">
    <name type="scientific">Cinchona calisaya</name>
    <dbReference type="NCBI Taxonomy" id="153742"/>
    <lineage>
        <taxon>Eukaryota</taxon>
        <taxon>Viridiplantae</taxon>
        <taxon>Streptophyta</taxon>
        <taxon>Embryophyta</taxon>
        <taxon>Tracheophyta</taxon>
        <taxon>Spermatophyta</taxon>
        <taxon>Magnoliopsida</taxon>
        <taxon>eudicotyledons</taxon>
        <taxon>Gunneridae</taxon>
        <taxon>Pentapetalae</taxon>
        <taxon>asterids</taxon>
        <taxon>lamiids</taxon>
        <taxon>Gentianales</taxon>
        <taxon>Rubiaceae</taxon>
        <taxon>Cinchonoideae</taxon>
        <taxon>Cinchoneae</taxon>
        <taxon>Cinchona</taxon>
    </lineage>
</organism>
<dbReference type="AlphaFoldDB" id="A0ABD2ZVM3"/>
<dbReference type="PANTHER" id="PTHR11709:SF311">
    <property type="entry name" value="MONOCOPPER OXIDASE-LIKE PROTEIN SKU5"/>
    <property type="match status" value="1"/>
</dbReference>
<dbReference type="InterPro" id="IPR045087">
    <property type="entry name" value="Cu-oxidase_fam"/>
</dbReference>
<dbReference type="Proteomes" id="UP001630127">
    <property type="component" value="Unassembled WGS sequence"/>
</dbReference>
<accession>A0ABD2ZVM3</accession>
<dbReference type="Pfam" id="PF00394">
    <property type="entry name" value="Cu-oxidase"/>
    <property type="match status" value="1"/>
</dbReference>
<dbReference type="SUPFAM" id="SSF49503">
    <property type="entry name" value="Cupredoxins"/>
    <property type="match status" value="1"/>
</dbReference>
<proteinExistence type="predicted"/>
<evidence type="ECO:0000313" key="3">
    <source>
        <dbReference type="Proteomes" id="UP001630127"/>
    </source>
</evidence>
<evidence type="ECO:0000259" key="1">
    <source>
        <dbReference type="Pfam" id="PF00394"/>
    </source>
</evidence>
<dbReference type="InterPro" id="IPR008972">
    <property type="entry name" value="Cupredoxin"/>
</dbReference>
<sequence>MLLVETEGSYTNKLLLESLDVHVGQSYSVLVTTDQSVADYYMVASPKMIAQTNQRTNMAIGVLHYDNSTTPPNDFLPEGLDPFDVGSSMLQSSLTAGAARHNPQGSFNMHNVTISQYFHLHGGPAAKLDGVLLYTVNNVSYLAPDTPLTLADYALNGSGVYSLHKFPVSHDLPFAVKGANVISGIHKAYVEIFFVNGHQGIDSWHLDGFGFFTVG</sequence>
<protein>
    <recommendedName>
        <fullName evidence="1">Plastocyanin-like domain-containing protein</fullName>
    </recommendedName>
</protein>
<dbReference type="InterPro" id="IPR001117">
    <property type="entry name" value="Cu-oxidase_2nd"/>
</dbReference>
<gene>
    <name evidence="2" type="ORF">ACH5RR_016350</name>
</gene>
<reference evidence="2 3" key="1">
    <citation type="submission" date="2024-11" db="EMBL/GenBank/DDBJ databases">
        <title>A near-complete genome assembly of Cinchona calisaya.</title>
        <authorList>
            <person name="Lian D.C."/>
            <person name="Zhao X.W."/>
            <person name="Wei L."/>
        </authorList>
    </citation>
    <scope>NUCLEOTIDE SEQUENCE [LARGE SCALE GENOMIC DNA]</scope>
    <source>
        <tissue evidence="2">Nenye</tissue>
    </source>
</reference>
<evidence type="ECO:0000313" key="2">
    <source>
        <dbReference type="EMBL" id="KAL3523516.1"/>
    </source>
</evidence>
<comment type="caution">
    <text evidence="2">The sequence shown here is derived from an EMBL/GenBank/DDBJ whole genome shotgun (WGS) entry which is preliminary data.</text>
</comment>
<name>A0ABD2ZVM3_9GENT</name>
<keyword evidence="3" id="KW-1185">Reference proteome</keyword>